<accession>M1MWU3</accession>
<dbReference type="GO" id="GO:0006777">
    <property type="term" value="P:Mo-molybdopterin cofactor biosynthetic process"/>
    <property type="evidence" value="ECO:0007669"/>
    <property type="project" value="UniProtKB-KW"/>
</dbReference>
<dbReference type="STRING" id="1121362.A605_06065"/>
<dbReference type="SUPFAM" id="SSF53218">
    <property type="entry name" value="Molybdenum cofactor biosynthesis proteins"/>
    <property type="match status" value="1"/>
</dbReference>
<dbReference type="AlphaFoldDB" id="M1MWU3"/>
<evidence type="ECO:0000259" key="3">
    <source>
        <dbReference type="SMART" id="SM00852"/>
    </source>
</evidence>
<organism evidence="4 5">
    <name type="scientific">Corynebacterium halotolerans YIM 70093 = DSM 44683</name>
    <dbReference type="NCBI Taxonomy" id="1121362"/>
    <lineage>
        <taxon>Bacteria</taxon>
        <taxon>Bacillati</taxon>
        <taxon>Actinomycetota</taxon>
        <taxon>Actinomycetes</taxon>
        <taxon>Mycobacteriales</taxon>
        <taxon>Corynebacteriaceae</taxon>
        <taxon>Corynebacterium</taxon>
    </lineage>
</organism>
<dbReference type="Gene3D" id="3.40.980.10">
    <property type="entry name" value="MoaB/Mog-like domain"/>
    <property type="match status" value="1"/>
</dbReference>
<dbReference type="CDD" id="cd00886">
    <property type="entry name" value="MogA_MoaB"/>
    <property type="match status" value="1"/>
</dbReference>
<dbReference type="HOGENOM" id="CLU_077358_4_2_11"/>
<evidence type="ECO:0000313" key="5">
    <source>
        <dbReference type="Proteomes" id="UP000011723"/>
    </source>
</evidence>
<dbReference type="PANTHER" id="PTHR43764:SF1">
    <property type="entry name" value="MOLYBDOPTERIN MOLYBDOTRANSFERASE"/>
    <property type="match status" value="1"/>
</dbReference>
<name>M1MWU3_9CORY</name>
<dbReference type="eggNOG" id="COG0521">
    <property type="taxonomic scope" value="Bacteria"/>
</dbReference>
<evidence type="ECO:0000256" key="1">
    <source>
        <dbReference type="ARBA" id="ARBA00005046"/>
    </source>
</evidence>
<dbReference type="RefSeq" id="WP_015400638.1">
    <property type="nucleotide sequence ID" value="NC_020302.1"/>
</dbReference>
<feature type="domain" description="MoaB/Mog" evidence="3">
    <location>
        <begin position="8"/>
        <end position="155"/>
    </location>
</feature>
<dbReference type="OrthoDB" id="9794429at2"/>
<keyword evidence="2" id="KW-0501">Molybdenum cofactor biosynthesis</keyword>
<evidence type="ECO:0000256" key="2">
    <source>
        <dbReference type="ARBA" id="ARBA00023150"/>
    </source>
</evidence>
<keyword evidence="5" id="KW-1185">Reference proteome</keyword>
<dbReference type="Pfam" id="PF00994">
    <property type="entry name" value="MoCF_biosynth"/>
    <property type="match status" value="1"/>
</dbReference>
<dbReference type="SMART" id="SM00852">
    <property type="entry name" value="MoCF_biosynth"/>
    <property type="match status" value="1"/>
</dbReference>
<dbReference type="InterPro" id="IPR051920">
    <property type="entry name" value="MPT_Adenylyltrnsfr/MoaC-Rel"/>
</dbReference>
<gene>
    <name evidence="4" type="ORF">A605_06065</name>
</gene>
<reference evidence="4 5" key="1">
    <citation type="journal article" date="2012" name="Stand. Genomic Sci.">
        <title>Genome sequence of the halotolerant bacterium Corynebacterium halotolerans type strain YIM 70093(T) (= DSM 44683(T)).</title>
        <authorList>
            <person name="Ruckert C."/>
            <person name="Albersmeier A."/>
            <person name="Al-Dilaimi A."/>
            <person name="Niehaus K."/>
            <person name="Szczepanowski R."/>
            <person name="Kalinowski J."/>
        </authorList>
    </citation>
    <scope>NUCLEOTIDE SEQUENCE [LARGE SCALE GENOMIC DNA]</scope>
    <source>
        <strain evidence="4">YIM 70093</strain>
    </source>
</reference>
<dbReference type="InterPro" id="IPR001453">
    <property type="entry name" value="MoaB/Mog_dom"/>
</dbReference>
<proteinExistence type="predicted"/>
<dbReference type="Proteomes" id="UP000011723">
    <property type="component" value="Chromosome"/>
</dbReference>
<comment type="pathway">
    <text evidence="1">Cofactor biosynthesis; molybdopterin biosynthesis.</text>
</comment>
<protein>
    <submittedName>
        <fullName evidence="4">Molybdopterin biosynthesis protein CB</fullName>
    </submittedName>
</protein>
<dbReference type="InterPro" id="IPR036425">
    <property type="entry name" value="MoaB/Mog-like_dom_sf"/>
</dbReference>
<dbReference type="KEGG" id="chn:A605_06065"/>
<sequence length="162" mass="16387">MTTKLTGAVVVVSDRIVSGERGDQAGPIARELLSAAGVDVREVIVVPEGIDAVAARLRAALVDGVRVIVTVGGTGVGPRNQTPEATAPLLSIQLTGVATQILLEGLESSAQAGLSRGLVGLTGREAGASLIVNAPGSQGGVRDTLGVLCPLLPHIFERLGRD</sequence>
<dbReference type="PANTHER" id="PTHR43764">
    <property type="entry name" value="MOLYBDENUM COFACTOR BIOSYNTHESIS"/>
    <property type="match status" value="1"/>
</dbReference>
<dbReference type="EMBL" id="CP003697">
    <property type="protein sequence ID" value="AGF72219.1"/>
    <property type="molecule type" value="Genomic_DNA"/>
</dbReference>
<dbReference type="PATRIC" id="fig|1121362.3.peg.1222"/>
<evidence type="ECO:0000313" key="4">
    <source>
        <dbReference type="EMBL" id="AGF72219.1"/>
    </source>
</evidence>